<dbReference type="InterPro" id="IPR001611">
    <property type="entry name" value="Leu-rich_rpt"/>
</dbReference>
<organism evidence="3">
    <name type="scientific">Marseillevirus LCMAC102</name>
    <dbReference type="NCBI Taxonomy" id="2506603"/>
    <lineage>
        <taxon>Viruses</taxon>
        <taxon>Varidnaviria</taxon>
        <taxon>Bamfordvirae</taxon>
        <taxon>Nucleocytoviricota</taxon>
        <taxon>Megaviricetes</taxon>
        <taxon>Pimascovirales</taxon>
        <taxon>Pimascovirales incertae sedis</taxon>
        <taxon>Marseilleviridae</taxon>
    </lineage>
</organism>
<sequence>MNLLAPEIQNVLWGIIIPMLDLIDFYNLLRTAKKLWNQRTRLDLLSLQFNTTHDIPQLEKIPEEWIRRIHTLDMPFSHNIKDINVLAKCTNLCELYIYCNNIEDISALGNCKNLRVFKAYSSLCSRTKIKDISVFGDCKNLYYLDISAFGNCKDISALGNCKNLYHLNIGFNKVEDISALGNCKNLYHLNIGFNKVEDISALGNCKNLYYLDILGNKIKDISTLGNCKNLYHLDISSNKIKDISALENCKNLYHLSTEFKIFRLTEHCCILTRSKRPFILP</sequence>
<dbReference type="Gene3D" id="3.80.10.10">
    <property type="entry name" value="Ribonuclease Inhibitor"/>
    <property type="match status" value="2"/>
</dbReference>
<reference evidence="3" key="1">
    <citation type="journal article" date="2019" name="MBio">
        <title>Virus Genomes from Deep Sea Sediments Expand the Ocean Megavirome and Support Independent Origins of Viral Gigantism.</title>
        <authorList>
            <person name="Backstrom D."/>
            <person name="Yutin N."/>
            <person name="Jorgensen S.L."/>
            <person name="Dharamshi J."/>
            <person name="Homa F."/>
            <person name="Zaremba-Niedwiedzka K."/>
            <person name="Spang A."/>
            <person name="Wolf Y.I."/>
            <person name="Koonin E.V."/>
            <person name="Ettema T.J."/>
        </authorList>
    </citation>
    <scope>NUCLEOTIDE SEQUENCE</scope>
</reference>
<protein>
    <submittedName>
        <fullName evidence="3">Leucine rich repeat protein</fullName>
    </submittedName>
</protein>
<proteinExistence type="predicted"/>
<dbReference type="SUPFAM" id="SSF52058">
    <property type="entry name" value="L domain-like"/>
    <property type="match status" value="1"/>
</dbReference>
<dbReference type="InterPro" id="IPR050836">
    <property type="entry name" value="SDS22/Internalin_LRR"/>
</dbReference>
<dbReference type="InterPro" id="IPR025875">
    <property type="entry name" value="Leu-rich_rpt_4"/>
</dbReference>
<evidence type="ECO:0000256" key="2">
    <source>
        <dbReference type="ARBA" id="ARBA00022737"/>
    </source>
</evidence>
<evidence type="ECO:0000313" key="3">
    <source>
        <dbReference type="EMBL" id="QBK86442.1"/>
    </source>
</evidence>
<dbReference type="Pfam" id="PF12799">
    <property type="entry name" value="LRR_4"/>
    <property type="match status" value="1"/>
</dbReference>
<evidence type="ECO:0000256" key="1">
    <source>
        <dbReference type="ARBA" id="ARBA00022614"/>
    </source>
</evidence>
<dbReference type="PANTHER" id="PTHR46652:SF3">
    <property type="entry name" value="LEUCINE-RICH REPEAT-CONTAINING PROTEIN 9"/>
    <property type="match status" value="1"/>
</dbReference>
<name>A0A481YTC2_9VIRU</name>
<keyword evidence="2" id="KW-0677">Repeat</keyword>
<dbReference type="EMBL" id="MK500334">
    <property type="protein sequence ID" value="QBK86442.1"/>
    <property type="molecule type" value="Genomic_DNA"/>
</dbReference>
<gene>
    <name evidence="3" type="ORF">LCMAC102_02370</name>
</gene>
<dbReference type="InterPro" id="IPR032675">
    <property type="entry name" value="LRR_dom_sf"/>
</dbReference>
<keyword evidence="1" id="KW-0433">Leucine-rich repeat</keyword>
<accession>A0A481YTC2</accession>
<dbReference type="PANTHER" id="PTHR46652">
    <property type="entry name" value="LEUCINE-RICH REPEAT AND IQ DOMAIN-CONTAINING PROTEIN 1-RELATED"/>
    <property type="match status" value="1"/>
</dbReference>
<dbReference type="PROSITE" id="PS51450">
    <property type="entry name" value="LRR"/>
    <property type="match status" value="5"/>
</dbReference>